<evidence type="ECO:0000256" key="1">
    <source>
        <dbReference type="ARBA" id="ARBA00022741"/>
    </source>
</evidence>
<organism evidence="6">
    <name type="scientific">Cladocopium goreaui</name>
    <dbReference type="NCBI Taxonomy" id="2562237"/>
    <lineage>
        <taxon>Eukaryota</taxon>
        <taxon>Sar</taxon>
        <taxon>Alveolata</taxon>
        <taxon>Dinophyceae</taxon>
        <taxon>Suessiales</taxon>
        <taxon>Symbiodiniaceae</taxon>
        <taxon>Cladocopium</taxon>
    </lineage>
</organism>
<dbReference type="SMART" id="SM01086">
    <property type="entry name" value="ClpB_D2-small"/>
    <property type="match status" value="1"/>
</dbReference>
<evidence type="ECO:0000256" key="2">
    <source>
        <dbReference type="ARBA" id="ARBA00022840"/>
    </source>
</evidence>
<feature type="chain" id="PRO_5043269925" evidence="3">
    <location>
        <begin position="26"/>
        <end position="1454"/>
    </location>
</feature>
<dbReference type="InterPro" id="IPR027417">
    <property type="entry name" value="P-loop_NTPase"/>
</dbReference>
<name>A0A9P1BWL4_9DINO</name>
<dbReference type="Gene3D" id="3.40.50.300">
    <property type="entry name" value="P-loop containing nucleotide triphosphate hydrolases"/>
    <property type="match status" value="1"/>
</dbReference>
<accession>A0A9P1BWL4</accession>
<dbReference type="SUPFAM" id="SSF52540">
    <property type="entry name" value="P-loop containing nucleoside triphosphate hydrolases"/>
    <property type="match status" value="1"/>
</dbReference>
<dbReference type="OrthoDB" id="410910at2759"/>
<reference evidence="6" key="1">
    <citation type="submission" date="2022-10" db="EMBL/GenBank/DDBJ databases">
        <authorList>
            <person name="Chen Y."/>
            <person name="Dougan E. K."/>
            <person name="Chan C."/>
            <person name="Rhodes N."/>
            <person name="Thang M."/>
        </authorList>
    </citation>
    <scope>NUCLEOTIDE SEQUENCE</scope>
</reference>
<reference evidence="7 8" key="2">
    <citation type="submission" date="2024-05" db="EMBL/GenBank/DDBJ databases">
        <authorList>
            <person name="Chen Y."/>
            <person name="Shah S."/>
            <person name="Dougan E. K."/>
            <person name="Thang M."/>
            <person name="Chan C."/>
        </authorList>
    </citation>
    <scope>NUCLEOTIDE SEQUENCE [LARGE SCALE GENOMIC DNA]</scope>
</reference>
<proteinExistence type="predicted"/>
<keyword evidence="7" id="KW-0378">Hydrolase</keyword>
<dbReference type="InterPro" id="IPR019489">
    <property type="entry name" value="Clp_ATPase_C"/>
</dbReference>
<dbReference type="Proteomes" id="UP001152797">
    <property type="component" value="Unassembled WGS sequence"/>
</dbReference>
<dbReference type="PANTHER" id="PTHR48102:SF7">
    <property type="entry name" value="ATP-DEPENDENT CLP PROTEASE ATP-BINDING SUBUNIT CLPX-LIKE, MITOCHONDRIAL"/>
    <property type="match status" value="1"/>
</dbReference>
<dbReference type="GO" id="GO:0008233">
    <property type="term" value="F:peptidase activity"/>
    <property type="evidence" value="ECO:0007669"/>
    <property type="project" value="UniProtKB-KW"/>
</dbReference>
<dbReference type="InterPro" id="IPR050052">
    <property type="entry name" value="ATP-dep_Clp_protease_ClpX"/>
</dbReference>
<feature type="signal peptide" evidence="3">
    <location>
        <begin position="1"/>
        <end position="25"/>
    </location>
</feature>
<dbReference type="GO" id="GO:0005524">
    <property type="term" value="F:ATP binding"/>
    <property type="evidence" value="ECO:0007669"/>
    <property type="project" value="UniProtKB-KW"/>
</dbReference>
<dbReference type="Gene3D" id="1.10.8.60">
    <property type="match status" value="1"/>
</dbReference>
<dbReference type="EMBL" id="CAMXCT010000506">
    <property type="protein sequence ID" value="CAI3979688.1"/>
    <property type="molecule type" value="Genomic_DNA"/>
</dbReference>
<evidence type="ECO:0000313" key="7">
    <source>
        <dbReference type="EMBL" id="CAL4767000.1"/>
    </source>
</evidence>
<keyword evidence="8" id="KW-1185">Reference proteome</keyword>
<dbReference type="GO" id="GO:0016887">
    <property type="term" value="F:ATP hydrolysis activity"/>
    <property type="evidence" value="ECO:0007669"/>
    <property type="project" value="InterPro"/>
</dbReference>
<dbReference type="EMBL" id="CAMXCT030000506">
    <property type="protein sequence ID" value="CAL4767000.1"/>
    <property type="molecule type" value="Genomic_DNA"/>
</dbReference>
<dbReference type="InterPro" id="IPR003593">
    <property type="entry name" value="AAA+_ATPase"/>
</dbReference>
<keyword evidence="3" id="KW-0732">Signal</keyword>
<dbReference type="InterPro" id="IPR003959">
    <property type="entry name" value="ATPase_AAA_core"/>
</dbReference>
<sequence>MPGISRAVCGILWCLTGAMVAEVASERPWPPWLPHVDIEDYECRKELPNPVVNWADLRQRFGDLVKQLLDERTLRLSPLSPETRIQSLQMELLEFAAVILWRFPVALNECPFGAVTASIFATCMAFMDQTELSNSPLKSPYDRFLNDLAQQSFLELVSRDLAVLLDLANLHVTAASEWATFALLHIYLPKIRGVKYSDPDQLKCAGVSVAGYKSERILEMLRRHIPYASGRDIEGLKFLRGLDPIVSATMKDPREFSTSFVQACPAGAAAFASASAMLALMSNPSLFERFSNLARWILRSYPTEALMGATTWTLFHAVAKLGNFALRSFDLVWSPDQLLNLPQDPHDFDRLRLHPALRVKHLEAAEGHQHPATRELASFLRNIKGIQQDPESMVYITAVGGVPFANYIQGFIQRALKVGLSALVIACMDSIALERCSQVVQDVKRSGSGSERFLCVPAMEGHVIFIKHAFLPVLLSAAVDTVWIDFDTFILQDPSPALRATRENPREVLPRRSRVRFGSFLFQNASDICNLSKICDKRQYMEVNVTSSMEESPLDYQGVELLVTEHWDARCLNNGLFYVRASYRTLIFFNLFLRQIYINPYTDNQNLFDAFLSHSTLDTAVPDARPLLRYALLDIDRQFGCAEGHASASATEDGLVTFHFWASDFRTREAAETEKGVSPASAGRIVARDGVERVEKVRAKKDELFEIFFSEAAQEEYSRGLLGIPSAGADFIAQVRAPQPNWRGMCSVTAVGVEDLVDERLLQGENQLIDWKAATNVMGADMSEVEREAAKDGDCEAKPRCEGIPLDEWALALQAIAQLGEAGGEGLSVAEVVVLKQRIRTLDVGTLLTVRAFNRYGPSRLAKELKELLEAEGIRLNKQLPLMIAPMAVHPPATIPLDVAGRSTCCGARPGIVAASGMLLVGLAMPGHRTRCGRCVRSSTGASRGVPLGNIFTNAGATGVGGGFVGGPQEVFGRRQGSQDDKKAEEVLQNIKGFQMKPKKVKEYLDRYIIEQDDAKRVLSVALCDHYNWARRCLDDPSLRGKNYTKPNILISGPTGSGKTYLVRTMAKMLGVPFVKADATKFSETGIVGEDAEDVVRQLADAAGGSSAVAGYGIVYIDEVDKICSASGGMGGRGGWSGSQVQSNFLKIMEDTEVSAKNSMQASLSSMFGGGQEESISTKFVLFIFSGAFTGMNDIIKNRVGTKSMGFLADDPANQKVNTEEQQSYLHLAETNDFIEAGLEPEFVGRIPVRVAIRALDSNDLYKILTQAEDSILLQFQNDFSGYGIQLKAEEAALRRVAELAVEEKTGARALVTILEKVLRNFKFELPSTSCTELLLTRDMVEDPTRALQDLLCSPALARDDVNHWLGKVEARSKIRVDMPDEVRDRVVAECAKRRQSAEKVLDSMLRDTGVISGFESIREATKGSVELFCISEAMLDQPQEEMEKWTKELDTMT</sequence>
<dbReference type="EMBL" id="CAMXCT020000506">
    <property type="protein sequence ID" value="CAL1133063.1"/>
    <property type="molecule type" value="Genomic_DNA"/>
</dbReference>
<evidence type="ECO:0000256" key="3">
    <source>
        <dbReference type="SAM" id="SignalP"/>
    </source>
</evidence>
<keyword evidence="7" id="KW-0645">Protease</keyword>
<comment type="caution">
    <text evidence="6">The sequence shown here is derived from an EMBL/GenBank/DDBJ whole genome shotgun (WGS) entry which is preliminary data.</text>
</comment>
<feature type="domain" description="Clp ATPase C-terminal" evidence="5">
    <location>
        <begin position="1256"/>
        <end position="1347"/>
    </location>
</feature>
<keyword evidence="1" id="KW-0547">Nucleotide-binding</keyword>
<dbReference type="GO" id="GO:0051603">
    <property type="term" value="P:proteolysis involved in protein catabolic process"/>
    <property type="evidence" value="ECO:0007669"/>
    <property type="project" value="TreeGrafter"/>
</dbReference>
<dbReference type="Pfam" id="PF07724">
    <property type="entry name" value="AAA_2"/>
    <property type="match status" value="1"/>
</dbReference>
<evidence type="ECO:0000259" key="4">
    <source>
        <dbReference type="SMART" id="SM00382"/>
    </source>
</evidence>
<feature type="domain" description="AAA+ ATPase" evidence="4">
    <location>
        <begin position="1045"/>
        <end position="1257"/>
    </location>
</feature>
<evidence type="ECO:0000313" key="6">
    <source>
        <dbReference type="EMBL" id="CAI3979688.1"/>
    </source>
</evidence>
<evidence type="ECO:0000259" key="5">
    <source>
        <dbReference type="SMART" id="SM01086"/>
    </source>
</evidence>
<keyword evidence="2 7" id="KW-0067">ATP-binding</keyword>
<protein>
    <submittedName>
        <fullName evidence="7">ATP-dependent Clp protease ATP-binding subunit ClpX</fullName>
    </submittedName>
</protein>
<dbReference type="SMART" id="SM00382">
    <property type="entry name" value="AAA"/>
    <property type="match status" value="1"/>
</dbReference>
<evidence type="ECO:0000313" key="8">
    <source>
        <dbReference type="Proteomes" id="UP001152797"/>
    </source>
</evidence>
<gene>
    <name evidence="6" type="ORF">C1SCF055_LOCUS7625</name>
</gene>
<dbReference type="PANTHER" id="PTHR48102">
    <property type="entry name" value="ATP-DEPENDENT CLP PROTEASE ATP-BINDING SUBUNIT CLPX-LIKE, MITOCHONDRIAL-RELATED"/>
    <property type="match status" value="1"/>
</dbReference>